<organism evidence="3">
    <name type="scientific">Notodromas monacha</name>
    <dbReference type="NCBI Taxonomy" id="399045"/>
    <lineage>
        <taxon>Eukaryota</taxon>
        <taxon>Metazoa</taxon>
        <taxon>Ecdysozoa</taxon>
        <taxon>Arthropoda</taxon>
        <taxon>Crustacea</taxon>
        <taxon>Oligostraca</taxon>
        <taxon>Ostracoda</taxon>
        <taxon>Podocopa</taxon>
        <taxon>Podocopida</taxon>
        <taxon>Cypridocopina</taxon>
        <taxon>Cypridoidea</taxon>
        <taxon>Cyprididae</taxon>
        <taxon>Notodromas</taxon>
    </lineage>
</organism>
<evidence type="ECO:0000256" key="2">
    <source>
        <dbReference type="SAM" id="SignalP"/>
    </source>
</evidence>
<dbReference type="EMBL" id="OA882988">
    <property type="protein sequence ID" value="CAD7277601.1"/>
    <property type="molecule type" value="Genomic_DNA"/>
</dbReference>
<dbReference type="OrthoDB" id="10056816at2759"/>
<comment type="similarity">
    <text evidence="1">Belongs to the UPF0462 family.</text>
</comment>
<accession>A0A7R9GED5</accession>
<feature type="chain" id="PRO_5036210701" evidence="2">
    <location>
        <begin position="26"/>
        <end position="253"/>
    </location>
</feature>
<dbReference type="PANTHER" id="PTHR31475:SF5">
    <property type="entry name" value="UPF0462 PROTEIN C4ORF33 HOMOLOG"/>
    <property type="match status" value="1"/>
</dbReference>
<evidence type="ECO:0000313" key="3">
    <source>
        <dbReference type="EMBL" id="CAD7277601.1"/>
    </source>
</evidence>
<dbReference type="PANTHER" id="PTHR31475">
    <property type="entry name" value="UPF0462 PROTEIN"/>
    <property type="match status" value="1"/>
</dbReference>
<evidence type="ECO:0000256" key="1">
    <source>
        <dbReference type="ARBA" id="ARBA00038085"/>
    </source>
</evidence>
<keyword evidence="4" id="KW-1185">Reference proteome</keyword>
<name>A0A7R9GED5_9CRUS</name>
<keyword evidence="2" id="KW-0732">Signal</keyword>
<feature type="signal peptide" evidence="2">
    <location>
        <begin position="1"/>
        <end position="25"/>
    </location>
</feature>
<proteinExistence type="inferred from homology"/>
<sequence>MFAPEIAVIWLHVAVFQLPGLRCEANYLQFAIGWTWDRKPVVDHEKINVTISPGPDHSKYTVDVKFSGPILKRDPQPDDAQKGAPYPWITEYECAQAFFANEEGRYLQVIMDPYGSYQILLHDGYRAEKSYLRAASSLKANGSWWEGKLTIPVTYFPPRVTKFNAAAEHGQPLGNRSFEVLHPQDPDKHPYPDAHVVQYFQTINFYEVCPGNREAEYSMYWLDVMSAGSSITVSVAYLIVIEVAVKCVGRILS</sequence>
<protein>
    <submittedName>
        <fullName evidence="3">Uncharacterized protein</fullName>
    </submittedName>
</protein>
<dbReference type="EMBL" id="CAJPEX010000951">
    <property type="protein sequence ID" value="CAG0917753.1"/>
    <property type="molecule type" value="Genomic_DNA"/>
</dbReference>
<gene>
    <name evidence="3" type="ORF">NMOB1V02_LOCUS5331</name>
</gene>
<dbReference type="Proteomes" id="UP000678499">
    <property type="component" value="Unassembled WGS sequence"/>
</dbReference>
<evidence type="ECO:0000313" key="4">
    <source>
        <dbReference type="Proteomes" id="UP000678499"/>
    </source>
</evidence>
<dbReference type="AlphaFoldDB" id="A0A7R9GED5"/>
<reference evidence="3" key="1">
    <citation type="submission" date="2020-11" db="EMBL/GenBank/DDBJ databases">
        <authorList>
            <person name="Tran Van P."/>
        </authorList>
    </citation>
    <scope>NUCLEOTIDE SEQUENCE</scope>
</reference>